<dbReference type="OrthoDB" id="1938712at2759"/>
<reference evidence="2" key="1">
    <citation type="journal article" date="2019" name="Plant Biotechnol. J.">
        <title>Genome sequencing of the Australian wild diploid species Gossypium australe highlights disease resistance and delayed gland morphogenesis.</title>
        <authorList>
            <person name="Cai Y."/>
            <person name="Cai X."/>
            <person name="Wang Q."/>
            <person name="Wang P."/>
            <person name="Zhang Y."/>
            <person name="Cai C."/>
            <person name="Xu Y."/>
            <person name="Wang K."/>
            <person name="Zhou Z."/>
            <person name="Wang C."/>
            <person name="Geng S."/>
            <person name="Li B."/>
            <person name="Dong Q."/>
            <person name="Hou Y."/>
            <person name="Wang H."/>
            <person name="Ai P."/>
            <person name="Liu Z."/>
            <person name="Yi F."/>
            <person name="Sun M."/>
            <person name="An G."/>
            <person name="Cheng J."/>
            <person name="Zhang Y."/>
            <person name="Shi Q."/>
            <person name="Xie Y."/>
            <person name="Shi X."/>
            <person name="Chang Y."/>
            <person name="Huang F."/>
            <person name="Chen Y."/>
            <person name="Hong S."/>
            <person name="Mi L."/>
            <person name="Sun Q."/>
            <person name="Zhang L."/>
            <person name="Zhou B."/>
            <person name="Peng R."/>
            <person name="Zhang X."/>
            <person name="Liu F."/>
        </authorList>
    </citation>
    <scope>NUCLEOTIDE SEQUENCE [LARGE SCALE GENOMIC DNA]</scope>
    <source>
        <strain evidence="2">cv. PA1801</strain>
    </source>
</reference>
<dbReference type="AlphaFoldDB" id="A0A5B6VBV5"/>
<protein>
    <submittedName>
        <fullName evidence="1">Gag protease polyprotein</fullName>
    </submittedName>
</protein>
<evidence type="ECO:0000313" key="1">
    <source>
        <dbReference type="EMBL" id="KAA3466665.1"/>
    </source>
</evidence>
<sequence>MHFLEVKIDWSLLKLSEVYVHEIIRLHIIPMYIILDQDPRMRLCFSIIFHSQSNDQPERVI</sequence>
<dbReference type="GO" id="GO:0006508">
    <property type="term" value="P:proteolysis"/>
    <property type="evidence" value="ECO:0007669"/>
    <property type="project" value="UniProtKB-KW"/>
</dbReference>
<dbReference type="GO" id="GO:0008233">
    <property type="term" value="F:peptidase activity"/>
    <property type="evidence" value="ECO:0007669"/>
    <property type="project" value="UniProtKB-KW"/>
</dbReference>
<evidence type="ECO:0000313" key="2">
    <source>
        <dbReference type="Proteomes" id="UP000325315"/>
    </source>
</evidence>
<keyword evidence="1" id="KW-0645">Protease</keyword>
<comment type="caution">
    <text evidence="1">The sequence shown here is derived from an EMBL/GenBank/DDBJ whole genome shotgun (WGS) entry which is preliminary data.</text>
</comment>
<accession>A0A5B6VBV5</accession>
<name>A0A5B6VBV5_9ROSI</name>
<dbReference type="EMBL" id="SMMG02000007">
    <property type="protein sequence ID" value="KAA3466665.1"/>
    <property type="molecule type" value="Genomic_DNA"/>
</dbReference>
<proteinExistence type="predicted"/>
<gene>
    <name evidence="1" type="ORF">EPI10_001739</name>
</gene>
<dbReference type="Proteomes" id="UP000325315">
    <property type="component" value="Unassembled WGS sequence"/>
</dbReference>
<organism evidence="1 2">
    <name type="scientific">Gossypium australe</name>
    <dbReference type="NCBI Taxonomy" id="47621"/>
    <lineage>
        <taxon>Eukaryota</taxon>
        <taxon>Viridiplantae</taxon>
        <taxon>Streptophyta</taxon>
        <taxon>Embryophyta</taxon>
        <taxon>Tracheophyta</taxon>
        <taxon>Spermatophyta</taxon>
        <taxon>Magnoliopsida</taxon>
        <taxon>eudicotyledons</taxon>
        <taxon>Gunneridae</taxon>
        <taxon>Pentapetalae</taxon>
        <taxon>rosids</taxon>
        <taxon>malvids</taxon>
        <taxon>Malvales</taxon>
        <taxon>Malvaceae</taxon>
        <taxon>Malvoideae</taxon>
        <taxon>Gossypium</taxon>
    </lineage>
</organism>
<keyword evidence="2" id="KW-1185">Reference proteome</keyword>
<keyword evidence="1" id="KW-0378">Hydrolase</keyword>